<evidence type="ECO:0000256" key="3">
    <source>
        <dbReference type="ARBA" id="ARBA00022946"/>
    </source>
</evidence>
<evidence type="ECO:0000313" key="12">
    <source>
        <dbReference type="Proteomes" id="UP001190640"/>
    </source>
</evidence>
<dbReference type="InterPro" id="IPR056864">
    <property type="entry name" value="MRP-L9_N"/>
</dbReference>
<dbReference type="KEGG" id="emc:129330282"/>
<dbReference type="RefSeq" id="XP_054836296.1">
    <property type="nucleotide sequence ID" value="XM_054980321.1"/>
</dbReference>
<evidence type="ECO:0000256" key="5">
    <source>
        <dbReference type="ARBA" id="ARBA00023128"/>
    </source>
</evidence>
<evidence type="ECO:0000256" key="8">
    <source>
        <dbReference type="ARBA" id="ARBA00035381"/>
    </source>
</evidence>
<protein>
    <recommendedName>
        <fullName evidence="7">Large ribosomal subunit protein bL9m</fullName>
    </recommendedName>
    <alternativeName>
        <fullName evidence="8">39S ribosomal protein L9, mitochondrial</fullName>
    </alternativeName>
</protein>
<feature type="domain" description="Ribosomal protein L9" evidence="9">
    <location>
        <begin position="70"/>
        <end position="116"/>
    </location>
</feature>
<evidence type="ECO:0000256" key="4">
    <source>
        <dbReference type="ARBA" id="ARBA00022980"/>
    </source>
</evidence>
<dbReference type="PANTHER" id="PTHR21368">
    <property type="entry name" value="50S RIBOSOMAL PROTEIN L9"/>
    <property type="match status" value="1"/>
</dbReference>
<feature type="domain" description="Large ribosomal subunit protein bL9m C-terminal" evidence="10">
    <location>
        <begin position="129"/>
        <end position="214"/>
    </location>
</feature>
<evidence type="ECO:0000256" key="2">
    <source>
        <dbReference type="ARBA" id="ARBA00010605"/>
    </source>
</evidence>
<dbReference type="InterPro" id="IPR054302">
    <property type="entry name" value="Ribosomal_bL9m_C"/>
</dbReference>
<comment type="subcellular location">
    <subcellularLocation>
        <location evidence="1">Mitochondrion</location>
    </subcellularLocation>
</comment>
<dbReference type="Pfam" id="PF25131">
    <property type="entry name" value="bL9m_N"/>
    <property type="match status" value="1"/>
</dbReference>
<dbReference type="InterPro" id="IPR000244">
    <property type="entry name" value="Ribosomal_bL9"/>
</dbReference>
<organism evidence="12 13">
    <name type="scientific">Eublepharis macularius</name>
    <name type="common">Leopard gecko</name>
    <name type="synonym">Cyrtodactylus macularius</name>
    <dbReference type="NCBI Taxonomy" id="481883"/>
    <lineage>
        <taxon>Eukaryota</taxon>
        <taxon>Metazoa</taxon>
        <taxon>Chordata</taxon>
        <taxon>Craniata</taxon>
        <taxon>Vertebrata</taxon>
        <taxon>Euteleostomi</taxon>
        <taxon>Lepidosauria</taxon>
        <taxon>Squamata</taxon>
        <taxon>Bifurcata</taxon>
        <taxon>Gekkota</taxon>
        <taxon>Eublepharidae</taxon>
        <taxon>Eublepharinae</taxon>
        <taxon>Eublepharis</taxon>
    </lineage>
</organism>
<dbReference type="InterPro" id="IPR009027">
    <property type="entry name" value="Ribosomal_bL9/RNase_H1_N"/>
</dbReference>
<dbReference type="GO" id="GO:0003735">
    <property type="term" value="F:structural constituent of ribosome"/>
    <property type="evidence" value="ECO:0007669"/>
    <property type="project" value="InterPro"/>
</dbReference>
<keyword evidence="5" id="KW-0496">Mitochondrion</keyword>
<keyword evidence="3" id="KW-0809">Transit peptide</keyword>
<comment type="similarity">
    <text evidence="2">Belongs to the bacterial ribosomal protein bL9 family.</text>
</comment>
<dbReference type="CTD" id="65005"/>
<feature type="domain" description="Large ribosomal subunit protein bL9m N-terminal" evidence="11">
    <location>
        <begin position="29"/>
        <end position="61"/>
    </location>
</feature>
<evidence type="ECO:0000259" key="9">
    <source>
        <dbReference type="Pfam" id="PF01281"/>
    </source>
</evidence>
<dbReference type="InterPro" id="IPR036935">
    <property type="entry name" value="Ribosomal_bL9_N_sf"/>
</dbReference>
<dbReference type="Pfam" id="PF22078">
    <property type="entry name" value="Ribosomal_bL9m_C"/>
    <property type="match status" value="1"/>
</dbReference>
<accession>A0AA97KZ73</accession>
<dbReference type="GO" id="GO:0006412">
    <property type="term" value="P:translation"/>
    <property type="evidence" value="ECO:0007669"/>
    <property type="project" value="InterPro"/>
</dbReference>
<dbReference type="AlphaFoldDB" id="A0AA97KZ73"/>
<keyword evidence="4 13" id="KW-0689">Ribosomal protein</keyword>
<evidence type="ECO:0000256" key="1">
    <source>
        <dbReference type="ARBA" id="ARBA00004173"/>
    </source>
</evidence>
<name>A0AA97KZ73_EUBMA</name>
<dbReference type="GeneID" id="129330282"/>
<evidence type="ECO:0000313" key="13">
    <source>
        <dbReference type="RefSeq" id="XP_054836296.1"/>
    </source>
</evidence>
<evidence type="ECO:0000259" key="10">
    <source>
        <dbReference type="Pfam" id="PF22078"/>
    </source>
</evidence>
<dbReference type="GO" id="GO:0005840">
    <property type="term" value="C:ribosome"/>
    <property type="evidence" value="ECO:0007669"/>
    <property type="project" value="UniProtKB-KW"/>
</dbReference>
<dbReference type="Proteomes" id="UP001190640">
    <property type="component" value="Chromosome 1"/>
</dbReference>
<keyword evidence="12" id="KW-1185">Reference proteome</keyword>
<evidence type="ECO:0000256" key="6">
    <source>
        <dbReference type="ARBA" id="ARBA00023274"/>
    </source>
</evidence>
<dbReference type="InterPro" id="IPR020070">
    <property type="entry name" value="Ribosomal_bL9_N"/>
</dbReference>
<reference evidence="13" key="1">
    <citation type="submission" date="2025-08" db="UniProtKB">
        <authorList>
            <consortium name="RefSeq"/>
        </authorList>
    </citation>
    <scope>IDENTIFICATION</scope>
    <source>
        <tissue evidence="13">Blood</tissue>
    </source>
</reference>
<dbReference type="FunFam" id="3.40.5.10:FF:000005">
    <property type="entry name" value="39S ribosomal protein L9, mitochondrial"/>
    <property type="match status" value="1"/>
</dbReference>
<sequence>MLGAALRRAAAAGLPQLRAFSLSPLLETVIVERWWKIPLSKIGRPPRSKHRRYRVYRLVEDTKCSPKEPMELILTESVEGLGTRGDIISVDKSYGRNRLLAQNLAVYPSPENKKMFEEEMRLLREGKVEKSQTLSGARTARFLQRCHLEVGMKSDVKWELTNEIVARCFLRNLWIMVPPYAVKLPDEPITQYGEYWCEVTVNGLDTVRVPMSVVNFVQPKTRRYMQWLARQEEQATAPRP</sequence>
<dbReference type="GO" id="GO:0005739">
    <property type="term" value="C:mitochondrion"/>
    <property type="evidence" value="ECO:0007669"/>
    <property type="project" value="UniProtKB-SubCell"/>
</dbReference>
<evidence type="ECO:0000259" key="11">
    <source>
        <dbReference type="Pfam" id="PF25131"/>
    </source>
</evidence>
<gene>
    <name evidence="13" type="primary">MRPL9</name>
</gene>
<dbReference type="Pfam" id="PF01281">
    <property type="entry name" value="Ribosomal_L9_N"/>
    <property type="match status" value="1"/>
</dbReference>
<dbReference type="Gene3D" id="3.40.5.10">
    <property type="entry name" value="Ribosomal protein L9, N-terminal domain"/>
    <property type="match status" value="1"/>
</dbReference>
<proteinExistence type="inferred from homology"/>
<dbReference type="GO" id="GO:1990904">
    <property type="term" value="C:ribonucleoprotein complex"/>
    <property type="evidence" value="ECO:0007669"/>
    <property type="project" value="UniProtKB-KW"/>
</dbReference>
<keyword evidence="6" id="KW-0687">Ribonucleoprotein</keyword>
<dbReference type="SUPFAM" id="SSF55658">
    <property type="entry name" value="L9 N-domain-like"/>
    <property type="match status" value="1"/>
</dbReference>
<evidence type="ECO:0000256" key="7">
    <source>
        <dbReference type="ARBA" id="ARBA00035194"/>
    </source>
</evidence>